<gene>
    <name evidence="1" type="ORF">NDU88_004839</name>
</gene>
<name>A0AAV7WVI0_PLEWA</name>
<organism evidence="1 2">
    <name type="scientific">Pleurodeles waltl</name>
    <name type="common">Iberian ribbed newt</name>
    <dbReference type="NCBI Taxonomy" id="8319"/>
    <lineage>
        <taxon>Eukaryota</taxon>
        <taxon>Metazoa</taxon>
        <taxon>Chordata</taxon>
        <taxon>Craniata</taxon>
        <taxon>Vertebrata</taxon>
        <taxon>Euteleostomi</taxon>
        <taxon>Amphibia</taxon>
        <taxon>Batrachia</taxon>
        <taxon>Caudata</taxon>
        <taxon>Salamandroidea</taxon>
        <taxon>Salamandridae</taxon>
        <taxon>Pleurodelinae</taxon>
        <taxon>Pleurodeles</taxon>
    </lineage>
</organism>
<comment type="caution">
    <text evidence="1">The sequence shown here is derived from an EMBL/GenBank/DDBJ whole genome shotgun (WGS) entry which is preliminary data.</text>
</comment>
<proteinExistence type="predicted"/>
<sequence length="70" mass="7323">MARDSGGHRGLLVSGGAEEFDVVWGSQPMPGCTVPDPLLPWPPATSSAVDDPGDTYLSSDRKLLAVMDPV</sequence>
<dbReference type="AlphaFoldDB" id="A0AAV7WVI0"/>
<protein>
    <submittedName>
        <fullName evidence="1">Uncharacterized protein</fullName>
    </submittedName>
</protein>
<evidence type="ECO:0000313" key="1">
    <source>
        <dbReference type="EMBL" id="KAJ1217244.1"/>
    </source>
</evidence>
<dbReference type="EMBL" id="JANPWB010000001">
    <property type="protein sequence ID" value="KAJ1217244.1"/>
    <property type="molecule type" value="Genomic_DNA"/>
</dbReference>
<evidence type="ECO:0000313" key="2">
    <source>
        <dbReference type="Proteomes" id="UP001066276"/>
    </source>
</evidence>
<reference evidence="1" key="1">
    <citation type="journal article" date="2022" name="bioRxiv">
        <title>Sequencing and chromosome-scale assembly of the giantPleurodeles waltlgenome.</title>
        <authorList>
            <person name="Brown T."/>
            <person name="Elewa A."/>
            <person name="Iarovenko S."/>
            <person name="Subramanian E."/>
            <person name="Araus A.J."/>
            <person name="Petzold A."/>
            <person name="Susuki M."/>
            <person name="Suzuki K.-i.T."/>
            <person name="Hayashi T."/>
            <person name="Toyoda A."/>
            <person name="Oliveira C."/>
            <person name="Osipova E."/>
            <person name="Leigh N.D."/>
            <person name="Simon A."/>
            <person name="Yun M.H."/>
        </authorList>
    </citation>
    <scope>NUCLEOTIDE SEQUENCE</scope>
    <source>
        <strain evidence="1">20211129_DDA</strain>
        <tissue evidence="1">Liver</tissue>
    </source>
</reference>
<dbReference type="Proteomes" id="UP001066276">
    <property type="component" value="Chromosome 1_1"/>
</dbReference>
<keyword evidence="2" id="KW-1185">Reference proteome</keyword>
<accession>A0AAV7WVI0</accession>